<evidence type="ECO:0000256" key="1">
    <source>
        <dbReference type="ARBA" id="ARBA00004389"/>
    </source>
</evidence>
<comment type="caution">
    <text evidence="22">The sequence shown here is derived from an EMBL/GenBank/DDBJ whole genome shotgun (WGS) entry which is preliminary data.</text>
</comment>
<evidence type="ECO:0000256" key="8">
    <source>
        <dbReference type="ARBA" id="ARBA00022692"/>
    </source>
</evidence>
<evidence type="ECO:0000256" key="6">
    <source>
        <dbReference type="ARBA" id="ARBA00022676"/>
    </source>
</evidence>
<proteinExistence type="inferred from homology"/>
<evidence type="ECO:0000259" key="21">
    <source>
        <dbReference type="Pfam" id="PF00534"/>
    </source>
</evidence>
<evidence type="ECO:0000256" key="15">
    <source>
        <dbReference type="ARBA" id="ARBA00033088"/>
    </source>
</evidence>
<keyword evidence="5" id="KW-0597">Phosphoprotein</keyword>
<keyword evidence="23" id="KW-1185">Reference proteome</keyword>
<dbReference type="CDD" id="cd03816">
    <property type="entry name" value="GT33_ALG1-like"/>
    <property type="match status" value="1"/>
</dbReference>
<evidence type="ECO:0000256" key="11">
    <source>
        <dbReference type="ARBA" id="ARBA00022989"/>
    </source>
</evidence>
<dbReference type="OrthoDB" id="614844at2759"/>
<feature type="transmembrane region" description="Helical" evidence="20">
    <location>
        <begin position="73"/>
        <end position="94"/>
    </location>
</feature>
<dbReference type="AlphaFoldDB" id="A0A8J2RR88"/>
<dbReference type="SUPFAM" id="SSF53756">
    <property type="entry name" value="UDP-Glycosyltransferase/glycogen phosphorylase"/>
    <property type="match status" value="1"/>
</dbReference>
<dbReference type="Gene3D" id="3.40.50.2000">
    <property type="entry name" value="Glycogen Phosphorylase B"/>
    <property type="match status" value="1"/>
</dbReference>
<comment type="pathway">
    <text evidence="2">Protein modification; protein glycosylation.</text>
</comment>
<evidence type="ECO:0000256" key="17">
    <source>
        <dbReference type="ARBA" id="ARBA00056362"/>
    </source>
</evidence>
<evidence type="ECO:0000256" key="10">
    <source>
        <dbReference type="ARBA" id="ARBA00022968"/>
    </source>
</evidence>
<dbReference type="Proteomes" id="UP000789390">
    <property type="component" value="Unassembled WGS sequence"/>
</dbReference>
<evidence type="ECO:0000256" key="7">
    <source>
        <dbReference type="ARBA" id="ARBA00022679"/>
    </source>
</evidence>
<evidence type="ECO:0000256" key="14">
    <source>
        <dbReference type="ARBA" id="ARBA00031566"/>
    </source>
</evidence>
<sequence length="433" mass="49781">MMVCKRACVVVLGDVGRSPRMQYHALSLAKEGYNVDIIGYSGSAPHSDLLFSSKISFHYMNPSPSFISILPQFILYFLKVMWQSWFLIWTLFWIPKPNFYLVQNPPSIPTLPICWFVARIHRAQLAIDWHNYGYTIMGLTLGPNHVLTRVSHFIEAFFGRFAGINFCVTKAMSQDLHQNWGVCATTLYDRPAEIFRPISLFEKHELFLKLGKDYHEFSSSRPDDTLLTERFADGQVRLREDRPGLLVSSTSWTEDEDFSVLLDALDEYELNRSVNSSDYPPLMCVITGKGPLKNYYTNLIQTKHWQHVEICTPWLDPEDYPKLIASADLGVSLHTSSSGLDLPMKIVDMFGCGLPVCAIGYNCLKELITDGQNGMIFKTAGDLADKLLAWFHGFPRDNEENRQFYRRQLKVYQSLRWHKEWCKVALPLLSHNN</sequence>
<evidence type="ECO:0000313" key="23">
    <source>
        <dbReference type="Proteomes" id="UP000789390"/>
    </source>
</evidence>
<evidence type="ECO:0000313" key="22">
    <source>
        <dbReference type="EMBL" id="CAH0104219.1"/>
    </source>
</evidence>
<comment type="catalytic activity">
    <reaction evidence="16">
        <text>an N,N'-diacetylchitobiosyl-diphospho-di-trans,poly-cis-dolichol + GDP-alpha-D-mannose = a beta-D-Man-(1-&gt;4)-beta-D-GlcNAc-(1-&gt;4)-alpha-D-GlcNAc-diphospho-di-trans,poly-cis-dolichol + GDP + H(+)</text>
        <dbReference type="Rhea" id="RHEA:13865"/>
        <dbReference type="Rhea" id="RHEA-COMP:19510"/>
        <dbReference type="Rhea" id="RHEA-COMP:19511"/>
        <dbReference type="ChEBI" id="CHEBI:15378"/>
        <dbReference type="ChEBI" id="CHEBI:57269"/>
        <dbReference type="ChEBI" id="CHEBI:57527"/>
        <dbReference type="ChEBI" id="CHEBI:58189"/>
        <dbReference type="ChEBI" id="CHEBI:58472"/>
        <dbReference type="EC" id="2.4.1.142"/>
    </reaction>
    <physiologicalReaction direction="left-to-right" evidence="16">
        <dbReference type="Rhea" id="RHEA:13866"/>
    </physiologicalReaction>
</comment>
<evidence type="ECO:0000256" key="2">
    <source>
        <dbReference type="ARBA" id="ARBA00004922"/>
    </source>
</evidence>
<keyword evidence="8 20" id="KW-0812">Transmembrane</keyword>
<dbReference type="InterPro" id="IPR026051">
    <property type="entry name" value="ALG1-like"/>
</dbReference>
<keyword evidence="12 20" id="KW-0472">Membrane</keyword>
<evidence type="ECO:0000256" key="20">
    <source>
        <dbReference type="SAM" id="Phobius"/>
    </source>
</evidence>
<keyword evidence="6" id="KW-0328">Glycosyltransferase</keyword>
<evidence type="ECO:0000256" key="16">
    <source>
        <dbReference type="ARBA" id="ARBA00045071"/>
    </source>
</evidence>
<dbReference type="PANTHER" id="PTHR13036">
    <property type="entry name" value="BETA1,4 MANNOSYLTRANSFERASE"/>
    <property type="match status" value="1"/>
</dbReference>
<dbReference type="Pfam" id="PF00534">
    <property type="entry name" value="Glycos_transf_1"/>
    <property type="match status" value="1"/>
</dbReference>
<evidence type="ECO:0000256" key="3">
    <source>
        <dbReference type="ARBA" id="ARBA00012611"/>
    </source>
</evidence>
<comment type="function">
    <text evidence="17">Mannosyltransferase that operates in the biosynthetic pathway of dolichol-linked oligosaccharides, the glycan precursors employed in protein asparagine (N)-glycosylation. The assembly of dolichol-linked oligosaccharides begins on the cytosolic side of the endoplasmic reticulum membrane and finishes in its lumen. The sequential addition of sugars to dolichol pyrophosphate produces dolichol-linked oligosaccharides containing fourteen sugars, including two GlcNAcs, nine mannoses and three glucoses. Once assembled, the oligosaccharide is transferred from the lipid to nascent proteins by oligosaccharyltransferases. Catalyzes, on the cytoplasmic face of the endoplasmic reticulum, the addition of the first mannose residues to the dolichol-linked oligosaccharide chain, to produce Man1GlcNAc(2)-PP-dolichol core oligosaccharide. Man1GlcNAc(2)-PP-dolichol is a substrate for ALG2, the following enzyme in the biosynthetic pathway.</text>
</comment>
<comment type="subcellular location">
    <subcellularLocation>
        <location evidence="1">Endoplasmic reticulum membrane</location>
        <topology evidence="1">Single-pass membrane protein</topology>
    </subcellularLocation>
</comment>
<dbReference type="InterPro" id="IPR001296">
    <property type="entry name" value="Glyco_trans_1"/>
</dbReference>
<keyword evidence="7" id="KW-0808">Transferase</keyword>
<dbReference type="GO" id="GO:0005789">
    <property type="term" value="C:endoplasmic reticulum membrane"/>
    <property type="evidence" value="ECO:0007669"/>
    <property type="project" value="UniProtKB-SubCell"/>
</dbReference>
<feature type="domain" description="Glycosyl transferase family 1" evidence="21">
    <location>
        <begin position="244"/>
        <end position="392"/>
    </location>
</feature>
<name>A0A8J2RR88_9CRUS</name>
<comment type="similarity">
    <text evidence="18">Belongs to the glycosyltransferase group 1 family. Glycosyltransferase 33 subfamily.</text>
</comment>
<gene>
    <name evidence="22" type="ORF">DGAL_LOCUS6939</name>
</gene>
<reference evidence="22" key="1">
    <citation type="submission" date="2021-11" db="EMBL/GenBank/DDBJ databases">
        <authorList>
            <person name="Schell T."/>
        </authorList>
    </citation>
    <scope>NUCLEOTIDE SEQUENCE</scope>
    <source>
        <strain evidence="22">M5</strain>
    </source>
</reference>
<evidence type="ECO:0000256" key="18">
    <source>
        <dbReference type="ARBA" id="ARBA00061237"/>
    </source>
</evidence>
<evidence type="ECO:0000256" key="5">
    <source>
        <dbReference type="ARBA" id="ARBA00022553"/>
    </source>
</evidence>
<dbReference type="EC" id="2.4.1.142" evidence="3"/>
<organism evidence="22 23">
    <name type="scientific">Daphnia galeata</name>
    <dbReference type="NCBI Taxonomy" id="27404"/>
    <lineage>
        <taxon>Eukaryota</taxon>
        <taxon>Metazoa</taxon>
        <taxon>Ecdysozoa</taxon>
        <taxon>Arthropoda</taxon>
        <taxon>Crustacea</taxon>
        <taxon>Branchiopoda</taxon>
        <taxon>Diplostraca</taxon>
        <taxon>Cladocera</taxon>
        <taxon>Anomopoda</taxon>
        <taxon>Daphniidae</taxon>
        <taxon>Daphnia</taxon>
    </lineage>
</organism>
<keyword evidence="9" id="KW-0256">Endoplasmic reticulum</keyword>
<dbReference type="GO" id="GO:0004578">
    <property type="term" value="F:chitobiosyldiphosphodolichol beta-mannosyltransferase activity"/>
    <property type="evidence" value="ECO:0007669"/>
    <property type="project" value="UniProtKB-EC"/>
</dbReference>
<dbReference type="FunFam" id="3.40.50.2000:FF:000096">
    <property type="entry name" value="ALG1, chitobiosyldiphosphodolichol beta-mannosyltransferase"/>
    <property type="match status" value="1"/>
</dbReference>
<evidence type="ECO:0000256" key="13">
    <source>
        <dbReference type="ARBA" id="ARBA00031434"/>
    </source>
</evidence>
<keyword evidence="10" id="KW-0735">Signal-anchor</keyword>
<keyword evidence="11 20" id="KW-1133">Transmembrane helix</keyword>
<evidence type="ECO:0000256" key="19">
    <source>
        <dbReference type="ARBA" id="ARBA00082785"/>
    </source>
</evidence>
<dbReference type="PANTHER" id="PTHR13036:SF0">
    <property type="entry name" value="CHITOBIOSYLDIPHOSPHODOLICHOL BETA-MANNOSYLTRANSFERASE"/>
    <property type="match status" value="1"/>
</dbReference>
<evidence type="ECO:0000256" key="9">
    <source>
        <dbReference type="ARBA" id="ARBA00022824"/>
    </source>
</evidence>
<accession>A0A8J2RR88</accession>
<protein>
    <recommendedName>
        <fullName evidence="4">Chitobiosyldiphosphodolichol beta-mannosyltransferase</fullName>
        <ecNumber evidence="3">2.4.1.142</ecNumber>
    </recommendedName>
    <alternativeName>
        <fullName evidence="19">Asparagine-linked glycosylation protein 1 homolog</fullName>
    </alternativeName>
    <alternativeName>
        <fullName evidence="14">Beta-1,4-mannosyltransferase</fullName>
    </alternativeName>
    <alternativeName>
        <fullName evidence="15">GDP-Man:GlcNAc2-PP-dolichol mannosyltransferase</fullName>
    </alternativeName>
    <alternativeName>
        <fullName evidence="13">GDP-mannose-dolichol diphosphochitobiose mannosyltransferase</fullName>
    </alternativeName>
</protein>
<dbReference type="EMBL" id="CAKKLH010000128">
    <property type="protein sequence ID" value="CAH0104219.1"/>
    <property type="molecule type" value="Genomic_DNA"/>
</dbReference>
<dbReference type="FunFam" id="3.40.50.2000:FF:000109">
    <property type="entry name" value="Chitobiosyldiphosphodolichol beta-mannosyltransferase"/>
    <property type="match status" value="1"/>
</dbReference>
<evidence type="ECO:0000256" key="12">
    <source>
        <dbReference type="ARBA" id="ARBA00023136"/>
    </source>
</evidence>
<evidence type="ECO:0000256" key="4">
    <source>
        <dbReference type="ARBA" id="ARBA00015841"/>
    </source>
</evidence>